<protein>
    <submittedName>
        <fullName evidence="1">Uncharacterized protein</fullName>
    </submittedName>
</protein>
<accession>A0ACC2MV72</accession>
<evidence type="ECO:0000313" key="2">
    <source>
        <dbReference type="Proteomes" id="UP001234297"/>
    </source>
</evidence>
<proteinExistence type="predicted"/>
<sequence length="118" mass="12739">MPLSQQIPPLPSPLPLSIARQDDRLGRRFDPSQPHLSPKRDEGVHLATAKRFLPLPSSLPLSTAKPDDPKGEDACDPLPAQSLPLTTARKAVSPAALLRLSLSPLRSVLAQPRLPSHN</sequence>
<comment type="caution">
    <text evidence="1">The sequence shown here is derived from an EMBL/GenBank/DDBJ whole genome shotgun (WGS) entry which is preliminary data.</text>
</comment>
<dbReference type="Proteomes" id="UP001234297">
    <property type="component" value="Chromosome 1"/>
</dbReference>
<evidence type="ECO:0000313" key="1">
    <source>
        <dbReference type="EMBL" id="KAJ8649325.1"/>
    </source>
</evidence>
<dbReference type="EMBL" id="CM056809">
    <property type="protein sequence ID" value="KAJ8649325.1"/>
    <property type="molecule type" value="Genomic_DNA"/>
</dbReference>
<keyword evidence="2" id="KW-1185">Reference proteome</keyword>
<gene>
    <name evidence="1" type="ORF">MRB53_002348</name>
</gene>
<reference evidence="1 2" key="1">
    <citation type="journal article" date="2022" name="Hortic Res">
        <title>A haplotype resolved chromosomal level avocado genome allows analysis of novel avocado genes.</title>
        <authorList>
            <person name="Nath O."/>
            <person name="Fletcher S.J."/>
            <person name="Hayward A."/>
            <person name="Shaw L.M."/>
            <person name="Masouleh A.K."/>
            <person name="Furtado A."/>
            <person name="Henry R.J."/>
            <person name="Mitter N."/>
        </authorList>
    </citation>
    <scope>NUCLEOTIDE SEQUENCE [LARGE SCALE GENOMIC DNA]</scope>
    <source>
        <strain evidence="2">cv. Hass</strain>
    </source>
</reference>
<organism evidence="1 2">
    <name type="scientific">Persea americana</name>
    <name type="common">Avocado</name>
    <dbReference type="NCBI Taxonomy" id="3435"/>
    <lineage>
        <taxon>Eukaryota</taxon>
        <taxon>Viridiplantae</taxon>
        <taxon>Streptophyta</taxon>
        <taxon>Embryophyta</taxon>
        <taxon>Tracheophyta</taxon>
        <taxon>Spermatophyta</taxon>
        <taxon>Magnoliopsida</taxon>
        <taxon>Magnoliidae</taxon>
        <taxon>Laurales</taxon>
        <taxon>Lauraceae</taxon>
        <taxon>Persea</taxon>
    </lineage>
</organism>
<name>A0ACC2MV72_PERAE</name>